<evidence type="ECO:0000259" key="11">
    <source>
        <dbReference type="PROSITE" id="PS50104"/>
    </source>
</evidence>
<dbReference type="SMART" id="SM00408">
    <property type="entry name" value="IGc2"/>
    <property type="match status" value="2"/>
</dbReference>
<dbReference type="PRINTS" id="PR01537">
    <property type="entry name" value="INTRLKN1R1F"/>
</dbReference>
<protein>
    <recommendedName>
        <fullName evidence="15">Interleukin-1 receptor type 1-like</fullName>
    </recommendedName>
</protein>
<dbReference type="InterPro" id="IPR003599">
    <property type="entry name" value="Ig_sub"/>
</dbReference>
<evidence type="ECO:0000256" key="2">
    <source>
        <dbReference type="ARBA" id="ARBA00022729"/>
    </source>
</evidence>
<feature type="domain" description="TIR" evidence="11">
    <location>
        <begin position="364"/>
        <end position="524"/>
    </location>
</feature>
<reference evidence="13" key="2">
    <citation type="submission" date="2025-08" db="UniProtKB">
        <authorList>
            <consortium name="Ensembl"/>
        </authorList>
    </citation>
    <scope>IDENTIFICATION</scope>
</reference>
<dbReference type="GO" id="GO:0004908">
    <property type="term" value="F:interleukin-1 receptor activity"/>
    <property type="evidence" value="ECO:0007669"/>
    <property type="project" value="InterPro"/>
</dbReference>
<dbReference type="PROSITE" id="PS50104">
    <property type="entry name" value="TIR"/>
    <property type="match status" value="1"/>
</dbReference>
<keyword evidence="9" id="KW-0472">Membrane</keyword>
<dbReference type="AlphaFoldDB" id="A0A665VQ67"/>
<dbReference type="InterPro" id="IPR004074">
    <property type="entry name" value="IL-1_rcpt_I/II-typ"/>
</dbReference>
<keyword evidence="3" id="KW-0677">Repeat</keyword>
<dbReference type="PRINTS" id="PR01536">
    <property type="entry name" value="INTRLKN1R12F"/>
</dbReference>
<dbReference type="InterPro" id="IPR036179">
    <property type="entry name" value="Ig-like_dom_sf"/>
</dbReference>
<dbReference type="InterPro" id="IPR015621">
    <property type="entry name" value="IL-1_rcpt_fam"/>
</dbReference>
<dbReference type="InterPro" id="IPR013783">
    <property type="entry name" value="Ig-like_fold"/>
</dbReference>
<keyword evidence="2 10" id="KW-0732">Signal</keyword>
<keyword evidence="5" id="KW-0520">NAD</keyword>
<evidence type="ECO:0000256" key="4">
    <source>
        <dbReference type="ARBA" id="ARBA00022801"/>
    </source>
</evidence>
<dbReference type="GO" id="GO:0016787">
    <property type="term" value="F:hydrolase activity"/>
    <property type="evidence" value="ECO:0007669"/>
    <property type="project" value="UniProtKB-KW"/>
</dbReference>
<dbReference type="InterPro" id="IPR007110">
    <property type="entry name" value="Ig-like_dom"/>
</dbReference>
<dbReference type="PROSITE" id="PS50835">
    <property type="entry name" value="IG_LIKE"/>
    <property type="match status" value="2"/>
</dbReference>
<keyword evidence="8" id="KW-0393">Immunoglobulin domain</keyword>
<proteinExistence type="inferred from homology"/>
<evidence type="ECO:0000256" key="10">
    <source>
        <dbReference type="SAM" id="SignalP"/>
    </source>
</evidence>
<feature type="chain" id="PRO_5025384116" description="Interleukin-1 receptor type 1-like" evidence="10">
    <location>
        <begin position="19"/>
        <end position="524"/>
    </location>
</feature>
<evidence type="ECO:0000313" key="13">
    <source>
        <dbReference type="Ensembl" id="ENSENLP00000033753.1"/>
    </source>
</evidence>
<keyword evidence="9" id="KW-1133">Transmembrane helix</keyword>
<reference evidence="13" key="3">
    <citation type="submission" date="2025-09" db="UniProtKB">
        <authorList>
            <consortium name="Ensembl"/>
        </authorList>
    </citation>
    <scope>IDENTIFICATION</scope>
</reference>
<dbReference type="Proteomes" id="UP000472264">
    <property type="component" value="Chromosome 21"/>
</dbReference>
<accession>A0A665VQ67</accession>
<keyword evidence="4" id="KW-0378">Hydrolase</keyword>
<feature type="transmembrane region" description="Helical" evidence="9">
    <location>
        <begin position="316"/>
        <end position="341"/>
    </location>
</feature>
<dbReference type="InParanoid" id="A0A665VQ67"/>
<evidence type="ECO:0000256" key="8">
    <source>
        <dbReference type="ARBA" id="ARBA00023319"/>
    </source>
</evidence>
<evidence type="ECO:0000256" key="1">
    <source>
        <dbReference type="ARBA" id="ARBA00009752"/>
    </source>
</evidence>
<dbReference type="InterPro" id="IPR035897">
    <property type="entry name" value="Toll_tir_struct_dom_sf"/>
</dbReference>
<feature type="domain" description="Ig-like" evidence="12">
    <location>
        <begin position="38"/>
        <end position="99"/>
    </location>
</feature>
<dbReference type="InterPro" id="IPR003598">
    <property type="entry name" value="Ig_sub2"/>
</dbReference>
<evidence type="ECO:0000256" key="9">
    <source>
        <dbReference type="SAM" id="Phobius"/>
    </source>
</evidence>
<dbReference type="InterPro" id="IPR000157">
    <property type="entry name" value="TIR_dom"/>
</dbReference>
<evidence type="ECO:0000256" key="6">
    <source>
        <dbReference type="ARBA" id="ARBA00023157"/>
    </source>
</evidence>
<dbReference type="SMART" id="SM00409">
    <property type="entry name" value="IG"/>
    <property type="match status" value="2"/>
</dbReference>
<evidence type="ECO:0000313" key="14">
    <source>
        <dbReference type="Proteomes" id="UP000472264"/>
    </source>
</evidence>
<dbReference type="Pfam" id="PF01582">
    <property type="entry name" value="TIR"/>
    <property type="match status" value="1"/>
</dbReference>
<evidence type="ECO:0000256" key="5">
    <source>
        <dbReference type="ARBA" id="ARBA00023027"/>
    </source>
</evidence>
<dbReference type="Gene3D" id="2.60.40.10">
    <property type="entry name" value="Immunoglobulins"/>
    <property type="match status" value="3"/>
</dbReference>
<dbReference type="PANTHER" id="PTHR11890:SF26">
    <property type="entry name" value="INTERLEUKIN-1 RECEPTOR TYPE 1"/>
    <property type="match status" value="1"/>
</dbReference>
<dbReference type="Ensembl" id="ENSENLT00000034687.1">
    <property type="protein sequence ID" value="ENSENLP00000033753.1"/>
    <property type="gene ID" value="ENSENLG00000014823.1"/>
</dbReference>
<gene>
    <name evidence="13" type="primary">il1rl2</name>
</gene>
<keyword evidence="9" id="KW-0812">Transmembrane</keyword>
<dbReference type="SUPFAM" id="SSF48726">
    <property type="entry name" value="Immunoglobulin"/>
    <property type="match status" value="2"/>
</dbReference>
<feature type="signal peptide" evidence="10">
    <location>
        <begin position="1"/>
        <end position="18"/>
    </location>
</feature>
<keyword evidence="6" id="KW-1015">Disulfide bond</keyword>
<comment type="similarity">
    <text evidence="1">Belongs to the interleukin-1 receptor family.</text>
</comment>
<dbReference type="Gene3D" id="3.40.50.10140">
    <property type="entry name" value="Toll/interleukin-1 receptor homology (TIR) domain"/>
    <property type="match status" value="1"/>
</dbReference>
<dbReference type="FunCoup" id="A0A665VQ67">
    <property type="interactions" value="161"/>
</dbReference>
<organism evidence="13 14">
    <name type="scientific">Echeneis naucrates</name>
    <name type="common">Live sharksucker</name>
    <dbReference type="NCBI Taxonomy" id="173247"/>
    <lineage>
        <taxon>Eukaryota</taxon>
        <taxon>Metazoa</taxon>
        <taxon>Chordata</taxon>
        <taxon>Craniata</taxon>
        <taxon>Vertebrata</taxon>
        <taxon>Euteleostomi</taxon>
        <taxon>Actinopterygii</taxon>
        <taxon>Neopterygii</taxon>
        <taxon>Teleostei</taxon>
        <taxon>Neoteleostei</taxon>
        <taxon>Acanthomorphata</taxon>
        <taxon>Carangaria</taxon>
        <taxon>Carangiformes</taxon>
        <taxon>Echeneidae</taxon>
        <taxon>Echeneis</taxon>
    </lineage>
</organism>
<dbReference type="OMA" id="LRYHMPP"/>
<reference evidence="13" key="1">
    <citation type="submission" date="2021-04" db="EMBL/GenBank/DDBJ databases">
        <authorList>
            <consortium name="Wellcome Sanger Institute Data Sharing"/>
        </authorList>
    </citation>
    <scope>NUCLEOTIDE SEQUENCE [LARGE SCALE GENOMIC DNA]</scope>
</reference>
<evidence type="ECO:0008006" key="15">
    <source>
        <dbReference type="Google" id="ProtNLM"/>
    </source>
</evidence>
<dbReference type="PANTHER" id="PTHR11890">
    <property type="entry name" value="INTERLEUKIN-1 RECEPTOR FAMILY MEMBER"/>
    <property type="match status" value="1"/>
</dbReference>
<keyword evidence="7" id="KW-0325">Glycoprotein</keyword>
<feature type="domain" description="Ig-like" evidence="12">
    <location>
        <begin position="110"/>
        <end position="196"/>
    </location>
</feature>
<evidence type="ECO:0000256" key="3">
    <source>
        <dbReference type="ARBA" id="ARBA00022737"/>
    </source>
</evidence>
<keyword evidence="14" id="KW-1185">Reference proteome</keyword>
<sequence>MVGACWIYLLTALTFSVAHNHHGVTETYHVSAGYLFLLKCPIADAHTNVTWSRAGNHSLSLPSGVEVWNGSLSFLPVQTSHNGTYTCEKRDETGSSEVTFRVLVSTEKCPDTPDTISIKHGVMESIPCKQPEIFRLNNSRNIHWMKDCQPMEPLSLDKRDGTMRLPSVSADDSGKYTCLVEISRNGRSYTAARSIQVTVHDGPLIKEPEVLFPQKEVVKVQVGMGVELKCLALPGTSLENHIFMYWVIEDTFADEYKELNESWTFVRDGGKLYGRSTLSIPTVRRQFLNIPIKCHVANAAGAKTGEVLLQEVDHAALFTIASLCITAPLVTLVLAAGFVFFRVDVVLAHRKLFTRFSKQVPDGKLYDGYVSFLLTDTLGSDEIANFALQILPEELEKKHGYTLFIRGRDDCPGEAAHDIIAAALHQSRRLIIILSPEIRSAIDCKTVETSPLYADQSHLAYEQEIGIYDALTQNDPRVILLEIGGPVDYSYLPQSLHYIRRKQGALKWKKVSPGSQKLISCFPV</sequence>
<dbReference type="SUPFAM" id="SSF52200">
    <property type="entry name" value="Toll/Interleukin receptor TIR domain"/>
    <property type="match status" value="1"/>
</dbReference>
<evidence type="ECO:0000259" key="12">
    <source>
        <dbReference type="PROSITE" id="PS50835"/>
    </source>
</evidence>
<name>A0A665VQ67_ECHNA</name>
<evidence type="ECO:0000256" key="7">
    <source>
        <dbReference type="ARBA" id="ARBA00023180"/>
    </source>
</evidence>